<gene>
    <name evidence="5" type="ORF">IO48_03015</name>
</gene>
<dbReference type="Pfam" id="PF03445">
    <property type="entry name" value="DUF294"/>
    <property type="match status" value="1"/>
</dbReference>
<dbReference type="RefSeq" id="WP_021460970.1">
    <property type="nucleotide sequence ID" value="NZ_JPJQ01000016.1"/>
</dbReference>
<proteinExistence type="predicted"/>
<keyword evidence="2" id="KW-0129">CBS domain</keyword>
<dbReference type="CDD" id="cd00038">
    <property type="entry name" value="CAP_ED"/>
    <property type="match status" value="1"/>
</dbReference>
<dbReference type="EMBL" id="JPJQ01000016">
    <property type="protein sequence ID" value="KGQ62753.1"/>
    <property type="molecule type" value="Genomic_DNA"/>
</dbReference>
<dbReference type="Pfam" id="PF10335">
    <property type="entry name" value="DUF294_C"/>
    <property type="match status" value="1"/>
</dbReference>
<evidence type="ECO:0000313" key="5">
    <source>
        <dbReference type="EMBL" id="KGQ62753.1"/>
    </source>
</evidence>
<dbReference type="Gene3D" id="2.60.120.10">
    <property type="entry name" value="Jelly Rolls"/>
    <property type="match status" value="1"/>
</dbReference>
<protein>
    <submittedName>
        <fullName evidence="5">Cyclic nucleotide-binding protein</fullName>
    </submittedName>
</protein>
<dbReference type="InterPro" id="IPR000595">
    <property type="entry name" value="cNMP-bd_dom"/>
</dbReference>
<feature type="domain" description="Cyclic nucleotide-binding" evidence="3">
    <location>
        <begin position="18"/>
        <end position="117"/>
    </location>
</feature>
<dbReference type="InterPro" id="IPR014710">
    <property type="entry name" value="RmlC-like_jellyroll"/>
</dbReference>
<comment type="caution">
    <text evidence="5">The sequence shown here is derived from an EMBL/GenBank/DDBJ whole genome shotgun (WGS) entry which is preliminary data.</text>
</comment>
<dbReference type="CDD" id="cd05401">
    <property type="entry name" value="NT_GlnE_GlnD_like"/>
    <property type="match status" value="1"/>
</dbReference>
<dbReference type="SMART" id="SM00116">
    <property type="entry name" value="CBS"/>
    <property type="match status" value="2"/>
</dbReference>
<dbReference type="CDD" id="cd04587">
    <property type="entry name" value="CBS_pair_CAP-ED_NT_Pol-beta-like_DUF294_assoc"/>
    <property type="match status" value="1"/>
</dbReference>
<reference evidence="5 6" key="1">
    <citation type="submission" date="2014-07" db="EMBL/GenBank/DDBJ databases">
        <title>Chaperone-usher fimbriae in a diverse selection of Gallibacterium genomes.</title>
        <authorList>
            <person name="Kudirkiene E."/>
            <person name="Bager R.J."/>
            <person name="Johnson T.J."/>
            <person name="Bojesen A.M."/>
        </authorList>
    </citation>
    <scope>NUCLEOTIDE SEQUENCE [LARGE SCALE GENOMIC DNA]</scope>
    <source>
        <strain evidence="5 6">4895</strain>
    </source>
</reference>
<dbReference type="AlphaFoldDB" id="A0A0A3A0A0"/>
<keyword evidence="1" id="KW-0677">Repeat</keyword>
<sequence>MEASLLPNIVDFLTNIDPFDHLSTSDINLLASNIDILYLRKGQILEQQHLVGKGLFIIRSGAVEQRLFSGALKAKLADNDLFGFSLLYQEGNGDYQVTAIENTLLYRIPKQILLKLVDSNPTLKNHFASQESIRLSHSSNRIFTEENLYLKTVEEMMNRQIAIVAPNCSIQQTAQIMVKMHRSSALVMENEQLLGIISDRDITKRVVAKGISFHSPVSSVMTRQPKVIEKQAFLLEAIEMMMLHNVRSLPVVDNNNVIGILTATSLIERSRVQAVYLISRIYRQESIQDLISLAPQKQTIFLTLQRAGTNPQIVQQMLTLIADAFTKRLLQLAEKQLGTPPMKYAWIVVGSQARHEIHFNSDQDNGLILEHSPTKEDEEYFQKLSEFVCSGLADCGYPLCQGKVMANQPQWRVALSQWQTYYQQWILNPAPQSLLNINIFLDLRFLFGEEFLIEELKKTISTHIKGNQRFLAFLIANSLRTNPPLGLFKQFVLTKNGSNQKILNIKQQAINLIVELARVYALSVGDLTTDTEKRLEIAYQRGVISKTSKEELNQALIFLNNVRLRHQQYALQNKKTITNEIEPSSLTLFERNHLKDAFRIIARYQEAAQLRFNSKGLLR</sequence>
<evidence type="ECO:0000313" key="6">
    <source>
        <dbReference type="Proteomes" id="UP000030554"/>
    </source>
</evidence>
<dbReference type="InterPro" id="IPR000644">
    <property type="entry name" value="CBS_dom"/>
</dbReference>
<evidence type="ECO:0000259" key="3">
    <source>
        <dbReference type="PROSITE" id="PS50042"/>
    </source>
</evidence>
<evidence type="ECO:0000256" key="2">
    <source>
        <dbReference type="PROSITE-ProRule" id="PRU00703"/>
    </source>
</evidence>
<accession>A0A0A3A0A0</accession>
<dbReference type="GO" id="GO:0008773">
    <property type="term" value="F:[protein-PII] uridylyltransferase activity"/>
    <property type="evidence" value="ECO:0007669"/>
    <property type="project" value="InterPro"/>
</dbReference>
<feature type="domain" description="CBS" evidence="4">
    <location>
        <begin position="221"/>
        <end position="277"/>
    </location>
</feature>
<dbReference type="Pfam" id="PF00571">
    <property type="entry name" value="CBS"/>
    <property type="match status" value="2"/>
</dbReference>
<feature type="domain" description="CBS" evidence="4">
    <location>
        <begin position="157"/>
        <end position="213"/>
    </location>
</feature>
<dbReference type="InterPro" id="IPR005105">
    <property type="entry name" value="GlnD_Uridyltrans_N"/>
</dbReference>
<evidence type="ECO:0000256" key="1">
    <source>
        <dbReference type="ARBA" id="ARBA00022737"/>
    </source>
</evidence>
<dbReference type="Pfam" id="PF00027">
    <property type="entry name" value="cNMP_binding"/>
    <property type="match status" value="1"/>
</dbReference>
<dbReference type="InterPro" id="IPR051462">
    <property type="entry name" value="CBS_domain-containing"/>
</dbReference>
<dbReference type="InterPro" id="IPR018490">
    <property type="entry name" value="cNMP-bd_dom_sf"/>
</dbReference>
<dbReference type="InterPro" id="IPR046342">
    <property type="entry name" value="CBS_dom_sf"/>
</dbReference>
<name>A0A0A3A0A0_9PAST</name>
<evidence type="ECO:0000259" key="4">
    <source>
        <dbReference type="PROSITE" id="PS51371"/>
    </source>
</evidence>
<dbReference type="SUPFAM" id="SSF54631">
    <property type="entry name" value="CBS-domain pair"/>
    <property type="match status" value="1"/>
</dbReference>
<dbReference type="Proteomes" id="UP000030554">
    <property type="component" value="Unassembled WGS sequence"/>
</dbReference>
<dbReference type="InterPro" id="IPR018821">
    <property type="entry name" value="DUF294_put_nucleoTrafse_sb-bd"/>
</dbReference>
<dbReference type="SUPFAM" id="SSF51206">
    <property type="entry name" value="cAMP-binding domain-like"/>
    <property type="match status" value="1"/>
</dbReference>
<dbReference type="PANTHER" id="PTHR48108">
    <property type="entry name" value="CBS DOMAIN-CONTAINING PROTEIN CBSX2, CHLOROPLASTIC"/>
    <property type="match status" value="1"/>
</dbReference>
<dbReference type="PROSITE" id="PS50042">
    <property type="entry name" value="CNMP_BINDING_3"/>
    <property type="match status" value="1"/>
</dbReference>
<dbReference type="Gene3D" id="3.10.580.10">
    <property type="entry name" value="CBS-domain"/>
    <property type="match status" value="1"/>
</dbReference>
<organism evidence="5 6">
    <name type="scientific">Gallibacterium anatis 4895</name>
    <dbReference type="NCBI Taxonomy" id="1396510"/>
    <lineage>
        <taxon>Bacteria</taxon>
        <taxon>Pseudomonadati</taxon>
        <taxon>Pseudomonadota</taxon>
        <taxon>Gammaproteobacteria</taxon>
        <taxon>Pasteurellales</taxon>
        <taxon>Pasteurellaceae</taxon>
        <taxon>Gallibacterium</taxon>
    </lineage>
</organism>
<dbReference type="PANTHER" id="PTHR48108:SF26">
    <property type="entry name" value="CBS DOMAIN-CONTAINING PROTEIN DDB_G0289609"/>
    <property type="match status" value="1"/>
</dbReference>
<dbReference type="PROSITE" id="PS51371">
    <property type="entry name" value="CBS"/>
    <property type="match status" value="2"/>
</dbReference>